<feature type="compositionally biased region" description="Basic residues" evidence="1">
    <location>
        <begin position="298"/>
        <end position="310"/>
    </location>
</feature>
<keyword evidence="3" id="KW-1185">Reference proteome</keyword>
<dbReference type="AlphaFoldDB" id="A0AAD1Y340"/>
<accession>A0AAD1Y340</accession>
<feature type="compositionally biased region" description="Basic and acidic residues" evidence="1">
    <location>
        <begin position="269"/>
        <end position="297"/>
    </location>
</feature>
<reference evidence="2" key="1">
    <citation type="submission" date="2023-07" db="EMBL/GenBank/DDBJ databases">
        <authorList>
            <consortium name="AG Swart"/>
            <person name="Singh M."/>
            <person name="Singh A."/>
            <person name="Seah K."/>
            <person name="Emmerich C."/>
        </authorList>
    </citation>
    <scope>NUCLEOTIDE SEQUENCE</scope>
    <source>
        <strain evidence="2">DP1</strain>
    </source>
</reference>
<organism evidence="2 3">
    <name type="scientific">Euplotes crassus</name>
    <dbReference type="NCBI Taxonomy" id="5936"/>
    <lineage>
        <taxon>Eukaryota</taxon>
        <taxon>Sar</taxon>
        <taxon>Alveolata</taxon>
        <taxon>Ciliophora</taxon>
        <taxon>Intramacronucleata</taxon>
        <taxon>Spirotrichea</taxon>
        <taxon>Hypotrichia</taxon>
        <taxon>Euplotida</taxon>
        <taxon>Euplotidae</taxon>
        <taxon>Moneuplotes</taxon>
    </lineage>
</organism>
<feature type="compositionally biased region" description="Basic and acidic residues" evidence="1">
    <location>
        <begin position="135"/>
        <end position="147"/>
    </location>
</feature>
<feature type="compositionally biased region" description="Basic and acidic residues" evidence="1">
    <location>
        <begin position="402"/>
        <end position="416"/>
    </location>
</feature>
<feature type="compositionally biased region" description="Basic and acidic residues" evidence="1">
    <location>
        <begin position="383"/>
        <end position="392"/>
    </location>
</feature>
<evidence type="ECO:0000313" key="2">
    <source>
        <dbReference type="EMBL" id="CAI2383787.1"/>
    </source>
</evidence>
<name>A0AAD1Y340_EUPCR</name>
<sequence>MKRNIQSNPEMMADLNSLRSLSKERYLLRVGSKACADLQEPFQNLSTEFSKVKNAKIDSKGNIEDMHFEEGDVFAEDYCRVLYVEREWKKMKEQLNEISKSNIQLKRSKNKTNQNPENRIQSQKNAPAVGDTATFDDRSSDPEERRGKNQSRKFKLSPSNSETTMELEKPQSRKKTVSHHEGISNLDALLNKSSKIQTKVVKDSGPSNPEHINVATHKKSRQPKQKVDSASKTALKKKELEKKQAEKAQNLSSEKQKTKTTSISPNKQQKSEDFEVILKKKAEKTAKEAAKAKEKKERLAKRASTRKKIMQAKNKPNPEMIFSGVNEDDCPKPKRNLQRTPPKPQKKKEAVTPMIPMGGMVSRDDPTPATKPLSGPVQRSPVRKVEPKEVMSETKPTISSTPHEKLEIKQSERKDFNQASPIPHSSPEIMKEGSPILPDKQFSAPMDEPQPRLSGHMREPVEMEHIHSMRDMRDINSFRKSPDSLNGSYYEKVSPPKPNMYHQSPKTFTYHQEPMELNNFEDRLDDLLLQTRSKLDDFSPKTDIDAAPYDYKQKFNMPTPSQPGMHYQDGSNEAPMMGYGGQMQPQMMQIPATYHAPMQMPYYNNMQMNHTGSSSGYSQPMMQPHPQYQMQPQMHQMPQHPAHIPSEGMSQYPPQMAPRGGMPMGSSQQVYPVYYPHPSGGYQQ</sequence>
<protein>
    <submittedName>
        <fullName evidence="2">Uncharacterized protein</fullName>
    </submittedName>
</protein>
<feature type="compositionally biased region" description="Polar residues" evidence="1">
    <location>
        <begin position="102"/>
        <end position="125"/>
    </location>
</feature>
<dbReference type="EMBL" id="CAMPGE010026090">
    <property type="protein sequence ID" value="CAI2383787.1"/>
    <property type="molecule type" value="Genomic_DNA"/>
</dbReference>
<feature type="region of interest" description="Disordered" evidence="1">
    <location>
        <begin position="102"/>
        <end position="181"/>
    </location>
</feature>
<evidence type="ECO:0000313" key="3">
    <source>
        <dbReference type="Proteomes" id="UP001295684"/>
    </source>
</evidence>
<proteinExistence type="predicted"/>
<comment type="caution">
    <text evidence="2">The sequence shown here is derived from an EMBL/GenBank/DDBJ whole genome shotgun (WGS) entry which is preliminary data.</text>
</comment>
<evidence type="ECO:0000256" key="1">
    <source>
        <dbReference type="SAM" id="MobiDB-lite"/>
    </source>
</evidence>
<feature type="region of interest" description="Disordered" evidence="1">
    <location>
        <begin position="199"/>
        <end position="436"/>
    </location>
</feature>
<feature type="compositionally biased region" description="Polar residues" evidence="1">
    <location>
        <begin position="259"/>
        <end position="268"/>
    </location>
</feature>
<dbReference type="Proteomes" id="UP001295684">
    <property type="component" value="Unassembled WGS sequence"/>
</dbReference>
<gene>
    <name evidence="2" type="ORF">ECRASSUSDP1_LOCUS25299</name>
</gene>
<feature type="compositionally biased region" description="Basic and acidic residues" evidence="1">
    <location>
        <begin position="236"/>
        <end position="246"/>
    </location>
</feature>